<reference evidence="2 3" key="1">
    <citation type="submission" date="2014-04" db="EMBL/GenBank/DDBJ databases">
        <authorList>
            <consortium name="DOE Joint Genome Institute"/>
            <person name="Kuo A."/>
            <person name="Zuccaro A."/>
            <person name="Kohler A."/>
            <person name="Nagy L.G."/>
            <person name="Floudas D."/>
            <person name="Copeland A."/>
            <person name="Barry K.W."/>
            <person name="Cichocki N."/>
            <person name="Veneault-Fourrey C."/>
            <person name="LaButti K."/>
            <person name="Lindquist E.A."/>
            <person name="Lipzen A."/>
            <person name="Lundell T."/>
            <person name="Morin E."/>
            <person name="Murat C."/>
            <person name="Sun H."/>
            <person name="Tunlid A."/>
            <person name="Henrissat B."/>
            <person name="Grigoriev I.V."/>
            <person name="Hibbett D.S."/>
            <person name="Martin F."/>
            <person name="Nordberg H.P."/>
            <person name="Cantor M.N."/>
            <person name="Hua S.X."/>
        </authorList>
    </citation>
    <scope>NUCLEOTIDE SEQUENCE [LARGE SCALE GENOMIC DNA]</scope>
    <source>
        <strain evidence="2 3">MAFF 305830</strain>
    </source>
</reference>
<feature type="transmembrane region" description="Helical" evidence="1">
    <location>
        <begin position="29"/>
        <end position="51"/>
    </location>
</feature>
<dbReference type="HOGENOM" id="CLU_2428424_0_0_1"/>
<keyword evidence="1" id="KW-0472">Membrane</keyword>
<evidence type="ECO:0000256" key="1">
    <source>
        <dbReference type="SAM" id="Phobius"/>
    </source>
</evidence>
<name>A0A0C3AJ26_SERVB</name>
<keyword evidence="1" id="KW-1133">Transmembrane helix</keyword>
<evidence type="ECO:0000313" key="2">
    <source>
        <dbReference type="EMBL" id="KIM20059.1"/>
    </source>
</evidence>
<dbReference type="EMBL" id="KN824483">
    <property type="protein sequence ID" value="KIM20059.1"/>
    <property type="molecule type" value="Genomic_DNA"/>
</dbReference>
<proteinExistence type="predicted"/>
<gene>
    <name evidence="2" type="ORF">M408DRAFT_334165</name>
</gene>
<evidence type="ECO:0000313" key="3">
    <source>
        <dbReference type="Proteomes" id="UP000054097"/>
    </source>
</evidence>
<organism evidence="2 3">
    <name type="scientific">Serendipita vermifera MAFF 305830</name>
    <dbReference type="NCBI Taxonomy" id="933852"/>
    <lineage>
        <taxon>Eukaryota</taxon>
        <taxon>Fungi</taxon>
        <taxon>Dikarya</taxon>
        <taxon>Basidiomycota</taxon>
        <taxon>Agaricomycotina</taxon>
        <taxon>Agaricomycetes</taxon>
        <taxon>Sebacinales</taxon>
        <taxon>Serendipitaceae</taxon>
        <taxon>Serendipita</taxon>
    </lineage>
</organism>
<dbReference type="Proteomes" id="UP000054097">
    <property type="component" value="Unassembled WGS sequence"/>
</dbReference>
<keyword evidence="3" id="KW-1185">Reference proteome</keyword>
<reference evidence="3" key="2">
    <citation type="submission" date="2015-01" db="EMBL/GenBank/DDBJ databases">
        <title>Evolutionary Origins and Diversification of the Mycorrhizal Mutualists.</title>
        <authorList>
            <consortium name="DOE Joint Genome Institute"/>
            <consortium name="Mycorrhizal Genomics Consortium"/>
            <person name="Kohler A."/>
            <person name="Kuo A."/>
            <person name="Nagy L.G."/>
            <person name="Floudas D."/>
            <person name="Copeland A."/>
            <person name="Barry K.W."/>
            <person name="Cichocki N."/>
            <person name="Veneault-Fourrey C."/>
            <person name="LaButti K."/>
            <person name="Lindquist E.A."/>
            <person name="Lipzen A."/>
            <person name="Lundell T."/>
            <person name="Morin E."/>
            <person name="Murat C."/>
            <person name="Riley R."/>
            <person name="Ohm R."/>
            <person name="Sun H."/>
            <person name="Tunlid A."/>
            <person name="Henrissat B."/>
            <person name="Grigoriev I.V."/>
            <person name="Hibbett D.S."/>
            <person name="Martin F."/>
        </authorList>
    </citation>
    <scope>NUCLEOTIDE SEQUENCE [LARGE SCALE GENOMIC DNA]</scope>
    <source>
        <strain evidence="3">MAFF 305830</strain>
    </source>
</reference>
<sequence>MDDTPLSVPYLWLPVLTGHVVHANSPHSFLASSFKLLIGPLVLAALWAVVLPDHDNPWARLVWVSNRIPDTPEGFVAYAKSYWVRINFPSF</sequence>
<keyword evidence="1" id="KW-0812">Transmembrane</keyword>
<dbReference type="AlphaFoldDB" id="A0A0C3AJ26"/>
<protein>
    <submittedName>
        <fullName evidence="2">Uncharacterized protein</fullName>
    </submittedName>
</protein>
<accession>A0A0C3AJ26</accession>